<dbReference type="KEGG" id="gom:D7316_04167"/>
<evidence type="ECO:0000256" key="3">
    <source>
        <dbReference type="ARBA" id="ARBA00022777"/>
    </source>
</evidence>
<dbReference type="PANTHER" id="PTHR34383:SF1">
    <property type="entry name" value="ADP-POLYPHOSPHATE PHOSPHOTRANSFERASE"/>
    <property type="match status" value="1"/>
</dbReference>
<evidence type="ECO:0000256" key="2">
    <source>
        <dbReference type="ARBA" id="ARBA00022679"/>
    </source>
</evidence>
<dbReference type="AlphaFoldDB" id="A0A3G8JRN5"/>
<dbReference type="Gene3D" id="3.40.50.300">
    <property type="entry name" value="P-loop containing nucleotide triphosphate hydrolases"/>
    <property type="match status" value="1"/>
</dbReference>
<dbReference type="NCBIfam" id="TIGR03707">
    <property type="entry name" value="PPK2_P_aer"/>
    <property type="match status" value="1"/>
</dbReference>
<dbReference type="InterPro" id="IPR016898">
    <property type="entry name" value="Polyphosphate_phosphotransfera"/>
</dbReference>
<dbReference type="InterPro" id="IPR022488">
    <property type="entry name" value="PPK2-related"/>
</dbReference>
<comment type="similarity">
    <text evidence="1 4">Belongs to the polyphosphate kinase 2 (PPK2) family. Class I subfamily.</text>
</comment>
<dbReference type="SUPFAM" id="SSF52540">
    <property type="entry name" value="P-loop containing nucleoside triphosphate hydrolases"/>
    <property type="match status" value="1"/>
</dbReference>
<evidence type="ECO:0000313" key="8">
    <source>
        <dbReference type="Proteomes" id="UP000271469"/>
    </source>
</evidence>
<evidence type="ECO:0000256" key="4">
    <source>
        <dbReference type="RuleBase" id="RU369062"/>
    </source>
</evidence>
<dbReference type="PANTHER" id="PTHR34383">
    <property type="entry name" value="POLYPHOSPHATE:AMP PHOSPHOTRANSFERASE-RELATED"/>
    <property type="match status" value="1"/>
</dbReference>
<dbReference type="InterPro" id="IPR022486">
    <property type="entry name" value="PPK2_PA0141"/>
</dbReference>
<dbReference type="Pfam" id="PF03976">
    <property type="entry name" value="PPK2"/>
    <property type="match status" value="1"/>
</dbReference>
<keyword evidence="8" id="KW-1185">Reference proteome</keyword>
<keyword evidence="3 4" id="KW-0418">Kinase</keyword>
<keyword evidence="2 4" id="KW-0808">Transferase</keyword>
<organism evidence="7 8">
    <name type="scientific">Gordonia insulae</name>
    <dbReference type="NCBI Taxonomy" id="2420509"/>
    <lineage>
        <taxon>Bacteria</taxon>
        <taxon>Bacillati</taxon>
        <taxon>Actinomycetota</taxon>
        <taxon>Actinomycetes</taxon>
        <taxon>Mycobacteriales</taxon>
        <taxon>Gordoniaceae</taxon>
        <taxon>Gordonia</taxon>
    </lineage>
</organism>
<gene>
    <name evidence="7" type="ORF">D7316_04167</name>
</gene>
<protein>
    <recommendedName>
        <fullName evidence="4">ADP/GDP-polyphosphate phosphotransferase</fullName>
        <ecNumber evidence="4">2.7.4.-</ecNumber>
    </recommendedName>
    <alternativeName>
        <fullName evidence="4">Polyphosphate kinase PPK2</fullName>
    </alternativeName>
</protein>
<feature type="region of interest" description="Disordered" evidence="5">
    <location>
        <begin position="1"/>
        <end position="38"/>
    </location>
</feature>
<dbReference type="GO" id="GO:0008976">
    <property type="term" value="F:polyphosphate kinase activity"/>
    <property type="evidence" value="ECO:0007669"/>
    <property type="project" value="UniProtKB-UniRule"/>
</dbReference>
<feature type="domain" description="Polyphosphate kinase-2-related" evidence="6">
    <location>
        <begin position="43"/>
        <end position="262"/>
    </location>
</feature>
<dbReference type="EMBL" id="CP033972">
    <property type="protein sequence ID" value="AZG47556.1"/>
    <property type="molecule type" value="Genomic_DNA"/>
</dbReference>
<evidence type="ECO:0000259" key="6">
    <source>
        <dbReference type="Pfam" id="PF03976"/>
    </source>
</evidence>
<sequence>MGKKKKSKKVKSHKHANRGTIAPLPDIDDRESDSATEPLMKNKEFRELIKPLHAELVAMQEWVKSTGAKVCVIFEGRDTAGKGGVIKAITERVSPRVFRVVALPTPTEREKSQMFLQRYVSHLPAAGEVVIFDRSWYNRAGVERVMGFCTEEQSMQFLADVPEFERAVVRSGILLIKYWLEVSEEEQTLRLQSRIEDPRKYWKLSPMDVKSYTRWDDYSKARDDMFRYTDTGWAPWYVANTDDKKRGRLNIITHLLGQVPYTPLEAPDITLPERELSGYSSPNLAITTVPVRY</sequence>
<evidence type="ECO:0000313" key="7">
    <source>
        <dbReference type="EMBL" id="AZG47556.1"/>
    </source>
</evidence>
<dbReference type="EC" id="2.7.4.-" evidence="4"/>
<dbReference type="RefSeq" id="WP_124709894.1">
    <property type="nucleotide sequence ID" value="NZ_CP033972.1"/>
</dbReference>
<dbReference type="PIRSF" id="PIRSF028756">
    <property type="entry name" value="PPK2_prd"/>
    <property type="match status" value="1"/>
</dbReference>
<dbReference type="Proteomes" id="UP000271469">
    <property type="component" value="Chromosome"/>
</dbReference>
<dbReference type="OrthoDB" id="9775224at2"/>
<evidence type="ECO:0000256" key="1">
    <source>
        <dbReference type="ARBA" id="ARBA00009924"/>
    </source>
</evidence>
<evidence type="ECO:0000256" key="5">
    <source>
        <dbReference type="SAM" id="MobiDB-lite"/>
    </source>
</evidence>
<reference evidence="7 8" key="1">
    <citation type="submission" date="2018-11" db="EMBL/GenBank/DDBJ databases">
        <title>Gordonia insulae sp. nov., isolated from an island soil.</title>
        <authorList>
            <person name="Kim Y.S."/>
            <person name="Kim S.B."/>
        </authorList>
    </citation>
    <scope>NUCLEOTIDE SEQUENCE [LARGE SCALE GENOMIC DNA]</scope>
    <source>
        <strain evidence="7 8">MMS17-SY073</strain>
    </source>
</reference>
<dbReference type="InterPro" id="IPR027417">
    <property type="entry name" value="P-loop_NTPase"/>
</dbReference>
<name>A0A3G8JRN5_9ACTN</name>
<comment type="subunit">
    <text evidence="4">Homotetramer.</text>
</comment>
<feature type="compositionally biased region" description="Basic residues" evidence="5">
    <location>
        <begin position="1"/>
        <end position="17"/>
    </location>
</feature>
<accession>A0A3G8JRN5</accession>
<dbReference type="GO" id="GO:0006793">
    <property type="term" value="P:phosphorus metabolic process"/>
    <property type="evidence" value="ECO:0007669"/>
    <property type="project" value="InterPro"/>
</dbReference>
<proteinExistence type="inferred from homology"/>
<comment type="function">
    <text evidence="4">Uses inorganic polyphosphate (polyP) as a donor to convert GDP to GTP or ADP to ATP.</text>
</comment>